<dbReference type="GO" id="GO:0047689">
    <property type="term" value="F:aspartate racemase activity"/>
    <property type="evidence" value="ECO:0007669"/>
    <property type="project" value="UniProtKB-EC"/>
</dbReference>
<comment type="similarity">
    <text evidence="1">Belongs to the aspartate/glutamate racemases family.</text>
</comment>
<dbReference type="InterPro" id="IPR004380">
    <property type="entry name" value="Asp_race"/>
</dbReference>
<dbReference type="EC" id="5.1.1.13" evidence="3"/>
<dbReference type="SUPFAM" id="SSF53681">
    <property type="entry name" value="Aspartate/glutamate racemase"/>
    <property type="match status" value="2"/>
</dbReference>
<dbReference type="Gene3D" id="3.40.50.1860">
    <property type="match status" value="2"/>
</dbReference>
<reference evidence="3 4" key="1">
    <citation type="submission" date="2023-07" db="EMBL/GenBank/DDBJ databases">
        <title>Sorghum-associated microbial communities from plants grown in Nebraska, USA.</title>
        <authorList>
            <person name="Schachtman D."/>
        </authorList>
    </citation>
    <scope>NUCLEOTIDE SEQUENCE [LARGE SCALE GENOMIC DNA]</scope>
    <source>
        <strain evidence="3 4">BE308</strain>
    </source>
</reference>
<dbReference type="PANTHER" id="PTHR21198:SF7">
    <property type="entry name" value="ASPARTATE-GLUTAMATE RACEMASE FAMILY"/>
    <property type="match status" value="1"/>
</dbReference>
<keyword evidence="4" id="KW-1185">Reference proteome</keyword>
<evidence type="ECO:0000313" key="3">
    <source>
        <dbReference type="EMBL" id="MDR7307132.1"/>
    </source>
</evidence>
<evidence type="ECO:0000256" key="1">
    <source>
        <dbReference type="ARBA" id="ARBA00007847"/>
    </source>
</evidence>
<accession>A0ABU1ZNL3</accession>
<dbReference type="Proteomes" id="UP001268089">
    <property type="component" value="Unassembled WGS sequence"/>
</dbReference>
<comment type="caution">
    <text evidence="3">The sequence shown here is derived from an EMBL/GenBank/DDBJ whole genome shotgun (WGS) entry which is preliminary data.</text>
</comment>
<name>A0ABU1ZNL3_9BURK</name>
<dbReference type="InterPro" id="IPR001920">
    <property type="entry name" value="Asp/Glu_race"/>
</dbReference>
<evidence type="ECO:0000256" key="2">
    <source>
        <dbReference type="ARBA" id="ARBA00023235"/>
    </source>
</evidence>
<proteinExistence type="inferred from homology"/>
<dbReference type="PANTHER" id="PTHR21198">
    <property type="entry name" value="GLUTAMATE RACEMASE"/>
    <property type="match status" value="1"/>
</dbReference>
<dbReference type="EMBL" id="JAVDXO010000005">
    <property type="protein sequence ID" value="MDR7307132.1"/>
    <property type="molecule type" value="Genomic_DNA"/>
</dbReference>
<sequence>MATVDFMEKLVRLTPATRDQDHIPLLVASLPHTHDRSSAILGRGRDPLPQLLQGIDLLNHAGVGVIAIPCNSSHHWFAQLRERSQAPLLHIAEASVAAVPRSHATRVAIFATRGALLSGFYQRSLQEQGLDYFLPDPDGAQNEVDVCIREVKAGRFNVAGSSLERACVAAAAAGATALIMGCTEIPIASRHADTAGLTLIDSSLELARASVGYALERGWNRPGWDS</sequence>
<protein>
    <submittedName>
        <fullName evidence="3">Aspartate racemase</fullName>
        <ecNumber evidence="3">5.1.1.13</ecNumber>
    </submittedName>
</protein>
<evidence type="ECO:0000313" key="4">
    <source>
        <dbReference type="Proteomes" id="UP001268089"/>
    </source>
</evidence>
<dbReference type="InterPro" id="IPR015942">
    <property type="entry name" value="Asp/Glu/hydantoin_racemase"/>
</dbReference>
<organism evidence="3 4">
    <name type="scientific">Rhodoferax saidenbachensis</name>
    <dbReference type="NCBI Taxonomy" id="1484693"/>
    <lineage>
        <taxon>Bacteria</taxon>
        <taxon>Pseudomonadati</taxon>
        <taxon>Pseudomonadota</taxon>
        <taxon>Betaproteobacteria</taxon>
        <taxon>Burkholderiales</taxon>
        <taxon>Comamonadaceae</taxon>
        <taxon>Rhodoferax</taxon>
    </lineage>
</organism>
<dbReference type="NCBIfam" id="TIGR00035">
    <property type="entry name" value="asp_race"/>
    <property type="match status" value="1"/>
</dbReference>
<keyword evidence="2 3" id="KW-0413">Isomerase</keyword>
<gene>
    <name evidence="3" type="ORF">J2X15_002419</name>
</gene>
<dbReference type="Pfam" id="PF01177">
    <property type="entry name" value="Asp_Glu_race"/>
    <property type="match status" value="1"/>
</dbReference>